<keyword evidence="2" id="KW-1003">Cell membrane</keyword>
<dbReference type="CDD" id="cd01949">
    <property type="entry name" value="GGDEF"/>
    <property type="match status" value="1"/>
</dbReference>
<dbReference type="RefSeq" id="WP_277732730.1">
    <property type="nucleotide sequence ID" value="NZ_CP120733.1"/>
</dbReference>
<sequence length="471" mass="55645">MLKTDSSSIKKILLKSMLFFIIIITVIIEGNNIIRQYRNFLKESEILKIEYIKDQKKLLKTQIDRVFEYIEFEQNNTYELLRKNTQYTDVEIEEIIKQRIIKFISNIHFGDNNEQYMFILTYDGLELGNGKYPEITGKNIWDMKDVNGVKVNQRLIKMARESEHGVYITQKWIKDTDKLDHDKLYYAEAVPEWEWVIGSGIYVEDINENIKKNEAILKNAFKKEIKTVTILMIVIMLILLLYLKKINYRINKKIEFVVDFFERASEERIYIDIEKLRYIELKKMAISVNAMIKDRYDIQNKINQINIRLKDISITDGLTGLYNHRHIYILLKKEIEKACVLKRDLSIIMFDIDHFKKVNDKYGHQFGDDVLVEISNYIKQYIGKDGFVGRYGGEEFLIVLPNSDIENAYKKAENIRKGIKEIEFENENLILTISGGIVQFKQESCKGIVNRADKLLYKAKENGRDRIERGT</sequence>
<dbReference type="EMBL" id="CP120733">
    <property type="protein sequence ID" value="WFD10763.1"/>
    <property type="molecule type" value="Genomic_DNA"/>
</dbReference>
<evidence type="ECO:0000256" key="1">
    <source>
        <dbReference type="ARBA" id="ARBA00004651"/>
    </source>
</evidence>
<dbReference type="InterPro" id="IPR029787">
    <property type="entry name" value="Nucleotide_cyclase"/>
</dbReference>
<evidence type="ECO:0000313" key="9">
    <source>
        <dbReference type="Proteomes" id="UP001222800"/>
    </source>
</evidence>
<keyword evidence="3 6" id="KW-0812">Transmembrane</keyword>
<keyword evidence="8" id="KW-0548">Nucleotidyltransferase</keyword>
<dbReference type="Proteomes" id="UP001222800">
    <property type="component" value="Chromosome"/>
</dbReference>
<dbReference type="PANTHER" id="PTHR45138:SF9">
    <property type="entry name" value="DIGUANYLATE CYCLASE DGCM-RELATED"/>
    <property type="match status" value="1"/>
</dbReference>
<dbReference type="SMART" id="SM00267">
    <property type="entry name" value="GGDEF"/>
    <property type="match status" value="1"/>
</dbReference>
<reference evidence="8 9" key="1">
    <citation type="submission" date="2023-03" db="EMBL/GenBank/DDBJ databases">
        <title>Complete genome sequence of Tepidibacter sp. SWIR-1, isolated from a deep-sea hydrothermal vent.</title>
        <authorList>
            <person name="Li X."/>
        </authorList>
    </citation>
    <scope>NUCLEOTIDE SEQUENCE [LARGE SCALE GENOMIC DNA]</scope>
    <source>
        <strain evidence="8 9">SWIR-1</strain>
    </source>
</reference>
<dbReference type="InterPro" id="IPR043128">
    <property type="entry name" value="Rev_trsase/Diguanyl_cyclase"/>
</dbReference>
<evidence type="ECO:0000256" key="4">
    <source>
        <dbReference type="ARBA" id="ARBA00022989"/>
    </source>
</evidence>
<dbReference type="PANTHER" id="PTHR45138">
    <property type="entry name" value="REGULATORY COMPONENTS OF SENSORY TRANSDUCTION SYSTEM"/>
    <property type="match status" value="1"/>
</dbReference>
<evidence type="ECO:0000313" key="8">
    <source>
        <dbReference type="EMBL" id="WFD10763.1"/>
    </source>
</evidence>
<evidence type="ECO:0000259" key="7">
    <source>
        <dbReference type="PROSITE" id="PS50887"/>
    </source>
</evidence>
<keyword evidence="8" id="KW-0808">Transferase</keyword>
<dbReference type="Gene3D" id="3.30.70.270">
    <property type="match status" value="1"/>
</dbReference>
<dbReference type="SMART" id="SM01049">
    <property type="entry name" value="Cache_2"/>
    <property type="match status" value="1"/>
</dbReference>
<protein>
    <submittedName>
        <fullName evidence="8">Diguanylate cyclase</fullName>
        <ecNumber evidence="8">2.7.7.65</ecNumber>
    </submittedName>
</protein>
<keyword evidence="5 6" id="KW-0472">Membrane</keyword>
<feature type="transmembrane region" description="Helical" evidence="6">
    <location>
        <begin position="12"/>
        <end position="28"/>
    </location>
</feature>
<dbReference type="GO" id="GO:0052621">
    <property type="term" value="F:diguanylate cyclase activity"/>
    <property type="evidence" value="ECO:0007669"/>
    <property type="project" value="UniProtKB-EC"/>
</dbReference>
<evidence type="ECO:0000256" key="3">
    <source>
        <dbReference type="ARBA" id="ARBA00022692"/>
    </source>
</evidence>
<feature type="transmembrane region" description="Helical" evidence="6">
    <location>
        <begin position="225"/>
        <end position="243"/>
    </location>
</feature>
<dbReference type="InterPro" id="IPR050469">
    <property type="entry name" value="Diguanylate_Cyclase"/>
</dbReference>
<dbReference type="InterPro" id="IPR000160">
    <property type="entry name" value="GGDEF_dom"/>
</dbReference>
<dbReference type="Gene3D" id="3.30.450.20">
    <property type="entry name" value="PAS domain"/>
    <property type="match status" value="1"/>
</dbReference>
<dbReference type="Pfam" id="PF17200">
    <property type="entry name" value="sCache_2"/>
    <property type="match status" value="1"/>
</dbReference>
<dbReference type="Pfam" id="PF00990">
    <property type="entry name" value="GGDEF"/>
    <property type="match status" value="1"/>
</dbReference>
<organism evidence="8 9">
    <name type="scientific">Tepidibacter hydrothermalis</name>
    <dbReference type="NCBI Taxonomy" id="3036126"/>
    <lineage>
        <taxon>Bacteria</taxon>
        <taxon>Bacillati</taxon>
        <taxon>Bacillota</taxon>
        <taxon>Clostridia</taxon>
        <taxon>Peptostreptococcales</taxon>
        <taxon>Peptostreptococcaceae</taxon>
        <taxon>Tepidibacter</taxon>
    </lineage>
</organism>
<evidence type="ECO:0000256" key="5">
    <source>
        <dbReference type="ARBA" id="ARBA00023136"/>
    </source>
</evidence>
<feature type="domain" description="GGDEF" evidence="7">
    <location>
        <begin position="343"/>
        <end position="471"/>
    </location>
</feature>
<name>A0ABY8ECW0_9FIRM</name>
<keyword evidence="9" id="KW-1185">Reference proteome</keyword>
<accession>A0ABY8ECW0</accession>
<proteinExistence type="predicted"/>
<dbReference type="NCBIfam" id="TIGR00254">
    <property type="entry name" value="GGDEF"/>
    <property type="match status" value="1"/>
</dbReference>
<keyword evidence="4 6" id="KW-1133">Transmembrane helix</keyword>
<comment type="subcellular location">
    <subcellularLocation>
        <location evidence="1">Cell membrane</location>
        <topology evidence="1">Multi-pass membrane protein</topology>
    </subcellularLocation>
</comment>
<dbReference type="EC" id="2.7.7.65" evidence="8"/>
<gene>
    <name evidence="8" type="ORF">P4S50_01420</name>
</gene>
<evidence type="ECO:0000256" key="6">
    <source>
        <dbReference type="SAM" id="Phobius"/>
    </source>
</evidence>
<evidence type="ECO:0000256" key="2">
    <source>
        <dbReference type="ARBA" id="ARBA00022475"/>
    </source>
</evidence>
<dbReference type="InterPro" id="IPR033480">
    <property type="entry name" value="sCache_2"/>
</dbReference>
<dbReference type="SUPFAM" id="SSF55073">
    <property type="entry name" value="Nucleotide cyclase"/>
    <property type="match status" value="1"/>
</dbReference>
<dbReference type="PROSITE" id="PS50887">
    <property type="entry name" value="GGDEF"/>
    <property type="match status" value="1"/>
</dbReference>